<dbReference type="RefSeq" id="WP_195897563.1">
    <property type="nucleotide sequence ID" value="NZ_JADOGI010000071.1"/>
</dbReference>
<proteinExistence type="predicted"/>
<organism evidence="1 2">
    <name type="scientific">Nonomuraea cypriaca</name>
    <dbReference type="NCBI Taxonomy" id="1187855"/>
    <lineage>
        <taxon>Bacteria</taxon>
        <taxon>Bacillati</taxon>
        <taxon>Actinomycetota</taxon>
        <taxon>Actinomycetes</taxon>
        <taxon>Streptosporangiales</taxon>
        <taxon>Streptosporangiaceae</taxon>
        <taxon>Nonomuraea</taxon>
    </lineage>
</organism>
<dbReference type="Proteomes" id="UP000605361">
    <property type="component" value="Unassembled WGS sequence"/>
</dbReference>
<dbReference type="AlphaFoldDB" id="A0A931AG73"/>
<dbReference type="PANTHER" id="PTHR33361:SF2">
    <property type="entry name" value="DUF885 DOMAIN-CONTAINING PROTEIN"/>
    <property type="match status" value="1"/>
</dbReference>
<evidence type="ECO:0000313" key="2">
    <source>
        <dbReference type="Proteomes" id="UP000605361"/>
    </source>
</evidence>
<dbReference type="Pfam" id="PF05960">
    <property type="entry name" value="DUF885"/>
    <property type="match status" value="1"/>
</dbReference>
<dbReference type="PANTHER" id="PTHR33361">
    <property type="entry name" value="GLR0591 PROTEIN"/>
    <property type="match status" value="1"/>
</dbReference>
<accession>A0A931AG73</accession>
<name>A0A931AG73_9ACTN</name>
<dbReference type="InterPro" id="IPR010281">
    <property type="entry name" value="DUF885"/>
</dbReference>
<sequence length="560" mass="62078">MTDDHIQVDTLAEELFRLQLSTQPLYASQLGHAEYIGELPDPSDEGVARTRAKLMSVQERAGQVPPAALDPERRITHALLLRQTADQLLALEARAEDYTVATMASTGVGAVVLVGFAKAQLKTPDDAEAYLRRCAGVPDWLGLLTERLAAGAAAGRRPVGRLVRNLADQLAAQLEAPIADDPLVGVQEPPGTSSSWRDRLVGVVRDEVRPAIAGYRRHLLDQVAPESRDDDHPGIAHLPGGVELYQRLAAMHTTTDRSVEDIHRTGLDLVAELVEEMRELGGRTLGTADFTEITRRLREDESLRFTSAEDVLAAARTALTRAQEALPAWVGRLPEVACQVRPMSPYEAPNGLLGYYQWPSGDGARPGTYWVNTYKPETRFRFEAEALAFHESAPGHHTQLALSQELAEQSDFRRHARVTAFTEGWALYTERLADEMGLYTSDVSRLGMISFDFWRACRLVVDTGMHAMGWSRDRAVTYMYDHSALTPKNVENEIDRYISWPGQALGYMLGRLEIRRLRSMAESKLGPSAFDLRDFHAEILSHGALPLSVLAEVVERWADG</sequence>
<comment type="caution">
    <text evidence="1">The sequence shown here is derived from an EMBL/GenBank/DDBJ whole genome shotgun (WGS) entry which is preliminary data.</text>
</comment>
<evidence type="ECO:0000313" key="1">
    <source>
        <dbReference type="EMBL" id="MBF8188612.1"/>
    </source>
</evidence>
<protein>
    <submittedName>
        <fullName evidence="1">DUF885 domain-containing protein</fullName>
    </submittedName>
</protein>
<reference evidence="1" key="1">
    <citation type="submission" date="2020-11" db="EMBL/GenBank/DDBJ databases">
        <title>Whole-genome analyses of Nonomuraea sp. K274.</title>
        <authorList>
            <person name="Veyisoglu A."/>
        </authorList>
    </citation>
    <scope>NUCLEOTIDE SEQUENCE</scope>
    <source>
        <strain evidence="1">K274</strain>
    </source>
</reference>
<gene>
    <name evidence="1" type="ORF">ITP53_23365</name>
</gene>
<keyword evidence="2" id="KW-1185">Reference proteome</keyword>
<dbReference type="EMBL" id="JADOGI010000071">
    <property type="protein sequence ID" value="MBF8188612.1"/>
    <property type="molecule type" value="Genomic_DNA"/>
</dbReference>